<feature type="region of interest" description="Disordered" evidence="1">
    <location>
        <begin position="1"/>
        <end position="45"/>
    </location>
</feature>
<dbReference type="RefSeq" id="WP_336680893.1">
    <property type="nucleotide sequence ID" value="NZ_JBBBOO010000017.1"/>
</dbReference>
<dbReference type="EMBL" id="JBBBOO010000017">
    <property type="protein sequence ID" value="MEI7065620.1"/>
    <property type="molecule type" value="Genomic_DNA"/>
</dbReference>
<sequence length="45" mass="4665">MADSSVADSSKVDSSVENSSVATWPPRRAGDVIGCARRENAGAEQ</sequence>
<feature type="compositionally biased region" description="Basic and acidic residues" evidence="1">
    <location>
        <begin position="36"/>
        <end position="45"/>
    </location>
</feature>
<evidence type="ECO:0000313" key="3">
    <source>
        <dbReference type="Proteomes" id="UP001359469"/>
    </source>
</evidence>
<comment type="caution">
    <text evidence="2">The sequence shown here is derived from an EMBL/GenBank/DDBJ whole genome shotgun (WGS) entry which is preliminary data.</text>
</comment>
<proteinExistence type="predicted"/>
<evidence type="ECO:0000256" key="1">
    <source>
        <dbReference type="SAM" id="MobiDB-lite"/>
    </source>
</evidence>
<feature type="compositionally biased region" description="Low complexity" evidence="1">
    <location>
        <begin position="1"/>
        <end position="21"/>
    </location>
</feature>
<gene>
    <name evidence="2" type="ORF">WCU84_18475</name>
</gene>
<organism evidence="2 3">
    <name type="scientific">Dickeya chrysanthemi</name>
    <name type="common">Pectobacterium chrysanthemi</name>
    <name type="synonym">Erwinia chrysanthemi</name>
    <dbReference type="NCBI Taxonomy" id="556"/>
    <lineage>
        <taxon>Bacteria</taxon>
        <taxon>Pseudomonadati</taxon>
        <taxon>Pseudomonadota</taxon>
        <taxon>Gammaproteobacteria</taxon>
        <taxon>Enterobacterales</taxon>
        <taxon>Pectobacteriaceae</taxon>
        <taxon>Dickeya</taxon>
    </lineage>
</organism>
<protein>
    <submittedName>
        <fullName evidence="2">Uncharacterized protein</fullName>
    </submittedName>
</protein>
<evidence type="ECO:0000313" key="2">
    <source>
        <dbReference type="EMBL" id="MEI7065620.1"/>
    </source>
</evidence>
<accession>A0ABU8JT07</accession>
<name>A0ABU8JT07_DICCH</name>
<reference evidence="2 3" key="1">
    <citation type="submission" date="2024-03" db="EMBL/GenBank/DDBJ databases">
        <title>Analysis of soft rot Pectobacteriaceae population diversity in US potato growing regions between 2016 and 2022.</title>
        <authorList>
            <person name="Ma X."/>
            <person name="Zhang X."/>
            <person name="Stodghill P."/>
            <person name="Rioux R."/>
            <person name="Babler B."/>
            <person name="Shrestha S."/>
            <person name="Babler B."/>
            <person name="Rivedal H."/>
            <person name="Frost K."/>
            <person name="Hao J."/>
            <person name="Secor G."/>
            <person name="Swingle B."/>
        </authorList>
    </citation>
    <scope>NUCLEOTIDE SEQUENCE [LARGE SCALE GENOMIC DNA]</scope>
    <source>
        <strain evidence="2 3">SR64</strain>
    </source>
</reference>
<dbReference type="Proteomes" id="UP001359469">
    <property type="component" value="Unassembled WGS sequence"/>
</dbReference>
<keyword evidence="3" id="KW-1185">Reference proteome</keyword>